<feature type="region of interest" description="Disordered" evidence="1">
    <location>
        <begin position="24"/>
        <end position="48"/>
    </location>
</feature>
<accession>A0AAV5TBE4</accession>
<reference evidence="2" key="1">
    <citation type="submission" date="2023-10" db="EMBL/GenBank/DDBJ databases">
        <title>Genome assembly of Pristionchus species.</title>
        <authorList>
            <person name="Yoshida K."/>
            <person name="Sommer R.J."/>
        </authorList>
    </citation>
    <scope>NUCLEOTIDE SEQUENCE</scope>
    <source>
        <strain evidence="2">RS0144</strain>
    </source>
</reference>
<dbReference type="EMBL" id="BTSX01000004">
    <property type="protein sequence ID" value="GMS92614.1"/>
    <property type="molecule type" value="Genomic_DNA"/>
</dbReference>
<dbReference type="AlphaFoldDB" id="A0AAV5TBE4"/>
<dbReference type="Proteomes" id="UP001432027">
    <property type="component" value="Unassembled WGS sequence"/>
</dbReference>
<sequence length="69" mass="7908">MLSIDILRDFEMGDDCGDVGREEFVGRRGQHHHEQNEEEDRRADDEPLHERMIVMVNEGRPGEVSASTA</sequence>
<evidence type="ECO:0000313" key="2">
    <source>
        <dbReference type="EMBL" id="GMS92614.1"/>
    </source>
</evidence>
<evidence type="ECO:0000313" key="3">
    <source>
        <dbReference type="Proteomes" id="UP001432027"/>
    </source>
</evidence>
<protein>
    <submittedName>
        <fullName evidence="2">Uncharacterized protein</fullName>
    </submittedName>
</protein>
<evidence type="ECO:0000256" key="1">
    <source>
        <dbReference type="SAM" id="MobiDB-lite"/>
    </source>
</evidence>
<proteinExistence type="predicted"/>
<keyword evidence="3" id="KW-1185">Reference proteome</keyword>
<feature type="non-terminal residue" evidence="2">
    <location>
        <position position="69"/>
    </location>
</feature>
<organism evidence="2 3">
    <name type="scientific">Pristionchus entomophagus</name>
    <dbReference type="NCBI Taxonomy" id="358040"/>
    <lineage>
        <taxon>Eukaryota</taxon>
        <taxon>Metazoa</taxon>
        <taxon>Ecdysozoa</taxon>
        <taxon>Nematoda</taxon>
        <taxon>Chromadorea</taxon>
        <taxon>Rhabditida</taxon>
        <taxon>Rhabditina</taxon>
        <taxon>Diplogasteromorpha</taxon>
        <taxon>Diplogasteroidea</taxon>
        <taxon>Neodiplogasteridae</taxon>
        <taxon>Pristionchus</taxon>
    </lineage>
</organism>
<gene>
    <name evidence="2" type="ORF">PENTCL1PPCAC_14789</name>
</gene>
<comment type="caution">
    <text evidence="2">The sequence shown here is derived from an EMBL/GenBank/DDBJ whole genome shotgun (WGS) entry which is preliminary data.</text>
</comment>
<name>A0AAV5TBE4_9BILA</name>